<dbReference type="Gene3D" id="3.30.420.40">
    <property type="match status" value="2"/>
</dbReference>
<accession>A0ABS2TLU9</accession>
<dbReference type="SUPFAM" id="SSF53067">
    <property type="entry name" value="Actin-like ATPase domain"/>
    <property type="match status" value="1"/>
</dbReference>
<dbReference type="InterPro" id="IPR036388">
    <property type="entry name" value="WH-like_DNA-bd_sf"/>
</dbReference>
<dbReference type="PANTHER" id="PTHR18964">
    <property type="entry name" value="ROK (REPRESSOR, ORF, KINASE) FAMILY"/>
    <property type="match status" value="1"/>
</dbReference>
<dbReference type="RefSeq" id="WP_205355309.1">
    <property type="nucleotide sequence ID" value="NZ_JADKYB010000001.1"/>
</dbReference>
<dbReference type="Pfam" id="PF00480">
    <property type="entry name" value="ROK"/>
    <property type="match status" value="1"/>
</dbReference>
<organism evidence="2 3">
    <name type="scientific">Actinacidiphila acididurans</name>
    <dbReference type="NCBI Taxonomy" id="2784346"/>
    <lineage>
        <taxon>Bacteria</taxon>
        <taxon>Bacillati</taxon>
        <taxon>Actinomycetota</taxon>
        <taxon>Actinomycetes</taxon>
        <taxon>Kitasatosporales</taxon>
        <taxon>Streptomycetaceae</taxon>
        <taxon>Actinacidiphila</taxon>
    </lineage>
</organism>
<keyword evidence="3" id="KW-1185">Reference proteome</keyword>
<name>A0ABS2TLU9_9ACTN</name>
<evidence type="ECO:0000313" key="2">
    <source>
        <dbReference type="EMBL" id="MBM9503471.1"/>
    </source>
</evidence>
<evidence type="ECO:0000256" key="1">
    <source>
        <dbReference type="ARBA" id="ARBA00006479"/>
    </source>
</evidence>
<comment type="similarity">
    <text evidence="1">Belongs to the ROK (NagC/XylR) family.</text>
</comment>
<gene>
    <name evidence="2" type="ORF">ITX44_02780</name>
</gene>
<dbReference type="InterPro" id="IPR000600">
    <property type="entry name" value="ROK"/>
</dbReference>
<dbReference type="SUPFAM" id="SSF46785">
    <property type="entry name" value="Winged helix' DNA-binding domain"/>
    <property type="match status" value="1"/>
</dbReference>
<dbReference type="PANTHER" id="PTHR18964:SF173">
    <property type="entry name" value="GLUCOKINASE"/>
    <property type="match status" value="1"/>
</dbReference>
<reference evidence="2 3" key="1">
    <citation type="submission" date="2021-01" db="EMBL/GenBank/DDBJ databases">
        <title>Streptomyces acididurans sp. nov., isolated from a peat swamp forest soil.</title>
        <authorList>
            <person name="Chantavorakit T."/>
            <person name="Duangmal K."/>
        </authorList>
    </citation>
    <scope>NUCLEOTIDE SEQUENCE [LARGE SCALE GENOMIC DNA]</scope>
    <source>
        <strain evidence="2 3">KK5PA1</strain>
    </source>
</reference>
<sequence>MDSNDSASLSARRKRTRDQVVAILADHGNGLTRASLSRMTGLSASAISDCVSFLRASGLVVESSAPGKASGRGRRATVISLVSDEGVVVGIDFGHSHVSAAAATTAGEVLHRCAAAIDVDHRPGPAMDLAAELARECLQRSGHTLDDVLGIAAGIPGPLDIRTQVVRPPTILADWVGLAPAAELERRLGHPVSIGNDADMGARGEQAYGAARGLEDFLYIKASHGIGAGIIVGGRPYRGATGIAGEIGHTQIPGAGNWCRCGSRGCLETVVSVTTVRRQLAHVLATHEDSLDDSAVPPLAELSDNPAAARVLSEAGRTVGRVLAGLVNCLNPSALVLGGELGAGNEPFAAGIRESVARYAQPASAQAAEVRTGRLGAEAEVRGAIAAAIAATRIQLTGTN</sequence>
<evidence type="ECO:0000313" key="3">
    <source>
        <dbReference type="Proteomes" id="UP000749040"/>
    </source>
</evidence>
<comment type="caution">
    <text evidence="2">The sequence shown here is derived from an EMBL/GenBank/DDBJ whole genome shotgun (WGS) entry which is preliminary data.</text>
</comment>
<dbReference type="InterPro" id="IPR036390">
    <property type="entry name" value="WH_DNA-bd_sf"/>
</dbReference>
<dbReference type="InterPro" id="IPR043129">
    <property type="entry name" value="ATPase_NBD"/>
</dbReference>
<dbReference type="EMBL" id="JADKYB010000001">
    <property type="protein sequence ID" value="MBM9503471.1"/>
    <property type="molecule type" value="Genomic_DNA"/>
</dbReference>
<dbReference type="Proteomes" id="UP000749040">
    <property type="component" value="Unassembled WGS sequence"/>
</dbReference>
<dbReference type="Gene3D" id="1.10.10.10">
    <property type="entry name" value="Winged helix-like DNA-binding domain superfamily/Winged helix DNA-binding domain"/>
    <property type="match status" value="1"/>
</dbReference>
<protein>
    <submittedName>
        <fullName evidence="2">ROK family protein</fullName>
    </submittedName>
</protein>
<proteinExistence type="inferred from homology"/>